<keyword evidence="4" id="KW-1185">Reference proteome</keyword>
<dbReference type="SUPFAM" id="SSF53955">
    <property type="entry name" value="Lysozyme-like"/>
    <property type="match status" value="1"/>
</dbReference>
<evidence type="ECO:0000259" key="1">
    <source>
        <dbReference type="Pfam" id="PF05838"/>
    </source>
</evidence>
<name>A0A7W4WG31_9GAMM</name>
<dbReference type="InterPro" id="IPR018537">
    <property type="entry name" value="Peptidoglycan-bd_3"/>
</dbReference>
<comment type="caution">
    <text evidence="3">The sequence shown here is derived from an EMBL/GenBank/DDBJ whole genome shotgun (WGS) entry which is preliminary data.</text>
</comment>
<dbReference type="InterPro" id="IPR008565">
    <property type="entry name" value="TtsA-like_GH18_dom"/>
</dbReference>
<dbReference type="CDD" id="cd13926">
    <property type="entry name" value="N-acetylmuramidase_GH108"/>
    <property type="match status" value="1"/>
</dbReference>
<feature type="domain" description="Peptidoglycan binding" evidence="2">
    <location>
        <begin position="96"/>
        <end position="171"/>
    </location>
</feature>
<dbReference type="Gene3D" id="1.20.141.10">
    <property type="entry name" value="Chitosanase, subunit A, domain 1"/>
    <property type="match status" value="1"/>
</dbReference>
<proteinExistence type="predicted"/>
<evidence type="ECO:0000313" key="4">
    <source>
        <dbReference type="Proteomes" id="UP000535937"/>
    </source>
</evidence>
<evidence type="ECO:0000313" key="3">
    <source>
        <dbReference type="EMBL" id="MBB3063142.1"/>
    </source>
</evidence>
<dbReference type="Proteomes" id="UP000535937">
    <property type="component" value="Unassembled WGS sequence"/>
</dbReference>
<dbReference type="Pfam" id="PF09374">
    <property type="entry name" value="PG_binding_3"/>
    <property type="match status" value="1"/>
</dbReference>
<dbReference type="InterPro" id="IPR023346">
    <property type="entry name" value="Lysozyme-like_dom_sf"/>
</dbReference>
<dbReference type="AlphaFoldDB" id="A0A7W4WG31"/>
<dbReference type="RefSeq" id="WP_183463045.1">
    <property type="nucleotide sequence ID" value="NZ_JACHWZ010000024.1"/>
</dbReference>
<sequence>MPNIEQMIDDILRREGDFVDHPADRGGPTKYGITQKTLSAYLGHAALRQEVESLSEEVAREIYRRNYYIAPKIDQLPLSVQPFVFDCAVNHGPQRAIKFVQNVCNRAGYQPPLSMDGVMGPNTKRGAEWTEEQKGETFLKALLEERRDFYRLIVQTNPSQQVFLNGWMNRVEEFEQEIV</sequence>
<organism evidence="3 4">
    <name type="scientific">Microbulbifer rhizosphaerae</name>
    <dbReference type="NCBI Taxonomy" id="1562603"/>
    <lineage>
        <taxon>Bacteria</taxon>
        <taxon>Pseudomonadati</taxon>
        <taxon>Pseudomonadota</taxon>
        <taxon>Gammaproteobacteria</taxon>
        <taxon>Cellvibrionales</taxon>
        <taxon>Microbulbiferaceae</taxon>
        <taxon>Microbulbifer</taxon>
    </lineage>
</organism>
<gene>
    <name evidence="3" type="ORF">FHS09_003994</name>
</gene>
<accession>A0A7W4WG31</accession>
<evidence type="ECO:0000259" key="2">
    <source>
        <dbReference type="Pfam" id="PF09374"/>
    </source>
</evidence>
<feature type="domain" description="TtsA-like Glycoside hydrolase family 108" evidence="1">
    <location>
        <begin position="9"/>
        <end position="92"/>
    </location>
</feature>
<dbReference type="EMBL" id="JACHWZ010000024">
    <property type="protein sequence ID" value="MBB3063142.1"/>
    <property type="molecule type" value="Genomic_DNA"/>
</dbReference>
<dbReference type="Pfam" id="PF05838">
    <property type="entry name" value="Glyco_hydro_108"/>
    <property type="match status" value="1"/>
</dbReference>
<protein>
    <submittedName>
        <fullName evidence="3">Lysozyme family protein</fullName>
    </submittedName>
</protein>
<reference evidence="3 4" key="1">
    <citation type="submission" date="2020-08" db="EMBL/GenBank/DDBJ databases">
        <title>Genomic Encyclopedia of Type Strains, Phase III (KMG-III): the genomes of soil and plant-associated and newly described type strains.</title>
        <authorList>
            <person name="Whitman W."/>
        </authorList>
    </citation>
    <scope>NUCLEOTIDE SEQUENCE [LARGE SCALE GENOMIC DNA]</scope>
    <source>
        <strain evidence="3 4">CECT 8799</strain>
    </source>
</reference>